<protein>
    <submittedName>
        <fullName evidence="3">Regulatory protein MarR</fullName>
    </submittedName>
</protein>
<dbReference type="HOGENOM" id="CLU_089893_3_0_6"/>
<reference evidence="4" key="3">
    <citation type="submission" date="2011-05" db="EMBL/GenBank/DDBJ databases">
        <title>Complete sequence of Methylomonas methanica MC09.</title>
        <authorList>
            <consortium name="US DOE Joint Genome Institute"/>
            <person name="Lucas S."/>
            <person name="Han J."/>
            <person name="Lapidus A."/>
            <person name="Cheng J.-F."/>
            <person name="Goodwin L."/>
            <person name="Pitluck S."/>
            <person name="Peters L."/>
            <person name="Mikhailova N."/>
            <person name="Teshima H."/>
            <person name="Han C."/>
            <person name="Tapia R."/>
            <person name="Land M."/>
            <person name="Hauser L."/>
            <person name="Kyrpides N."/>
            <person name="Ivanova N."/>
            <person name="Pagani I."/>
            <person name="Stein L."/>
            <person name="Woyke T."/>
        </authorList>
    </citation>
    <scope>NUCLEOTIDE SEQUENCE [LARGE SCALE GENOMIC DNA]</scope>
    <source>
        <strain evidence="4">MC09</strain>
    </source>
</reference>
<gene>
    <name evidence="3" type="ordered locus">Metme_0289</name>
</gene>
<evidence type="ECO:0000313" key="3">
    <source>
        <dbReference type="EMBL" id="AEF98738.1"/>
    </source>
</evidence>
<reference evidence="3 4" key="1">
    <citation type="journal article" date="2011" name="J. Bacteriol.">
        <title>Complete Genome Sequence of the Aerobic Marine Methanotroph Methylomonas methanica MC09.</title>
        <authorList>
            <person name="Boden R."/>
            <person name="Cunliffe M."/>
            <person name="Scanlan J."/>
            <person name="Moussard H."/>
            <person name="Kits K.D."/>
            <person name="Klotz M.G."/>
            <person name="Jetten M.S."/>
            <person name="Vuilleumier S."/>
            <person name="Han J."/>
            <person name="Peters L."/>
            <person name="Mikhailova N."/>
            <person name="Teshima H."/>
            <person name="Tapia R."/>
            <person name="Kyrpides N."/>
            <person name="Ivanova N."/>
            <person name="Pagani I."/>
            <person name="Cheng J.F."/>
            <person name="Goodwin L."/>
            <person name="Han C."/>
            <person name="Hauser L."/>
            <person name="Land M.L."/>
            <person name="Lapidus A."/>
            <person name="Lucas S."/>
            <person name="Pitluck S."/>
            <person name="Woyke T."/>
            <person name="Stein L."/>
            <person name="Murrell J.C."/>
        </authorList>
    </citation>
    <scope>NUCLEOTIDE SEQUENCE [LARGE SCALE GENOMIC DNA]</scope>
    <source>
        <strain evidence="3 4">MC09</strain>
    </source>
</reference>
<dbReference type="GO" id="GO:0003700">
    <property type="term" value="F:DNA-binding transcription factor activity"/>
    <property type="evidence" value="ECO:0007669"/>
    <property type="project" value="InterPro"/>
</dbReference>
<accession>G0A0G2</accession>
<dbReference type="KEGG" id="mmt:Metme_0289"/>
<organism evidence="3 4">
    <name type="scientific">Methylomonas methanica (strain DSM 25384 / MC09)</name>
    <dbReference type="NCBI Taxonomy" id="857087"/>
    <lineage>
        <taxon>Bacteria</taxon>
        <taxon>Pseudomonadati</taxon>
        <taxon>Pseudomonadota</taxon>
        <taxon>Gammaproteobacteria</taxon>
        <taxon>Methylococcales</taxon>
        <taxon>Methylococcaceae</taxon>
        <taxon>Methylomonas</taxon>
    </lineage>
</organism>
<dbReference type="PANTHER" id="PTHR33164">
    <property type="entry name" value="TRANSCRIPTIONAL REGULATOR, MARR FAMILY"/>
    <property type="match status" value="1"/>
</dbReference>
<dbReference type="PROSITE" id="PS50995">
    <property type="entry name" value="HTH_MARR_2"/>
    <property type="match status" value="1"/>
</dbReference>
<sequence length="204" mass="23517">MFDAYAKIALMHELETFKLIERISSLLRSEERKKYAAIGLQPVHGQVLEYLARCNKYSNTHASVAEYLGLTKGTVSQSIQILERKRYLQKTIDVLDGRVVHLSLTDAGITLIDELKPLDMFKQAEHKVSHQEFDSIENALQTTLGLLQKINQSKSFGMCRTCEHFRVVEHHYQCGLTDEDLERDDTDKICRDHIPKNHSFINQE</sequence>
<dbReference type="Pfam" id="PF12802">
    <property type="entry name" value="MarR_2"/>
    <property type="match status" value="1"/>
</dbReference>
<dbReference type="SMART" id="SM00347">
    <property type="entry name" value="HTH_MARR"/>
    <property type="match status" value="1"/>
</dbReference>
<name>G0A0G2_METMM</name>
<dbReference type="AlphaFoldDB" id="G0A0G2"/>
<dbReference type="InterPro" id="IPR000835">
    <property type="entry name" value="HTH_MarR-typ"/>
</dbReference>
<dbReference type="GO" id="GO:0005737">
    <property type="term" value="C:cytoplasm"/>
    <property type="evidence" value="ECO:0007669"/>
    <property type="project" value="UniProtKB-SubCell"/>
</dbReference>
<evidence type="ECO:0000259" key="2">
    <source>
        <dbReference type="PROSITE" id="PS50995"/>
    </source>
</evidence>
<dbReference type="PANTHER" id="PTHR33164:SF5">
    <property type="entry name" value="ORGANIC HYDROPEROXIDE RESISTANCE TRANSCRIPTIONAL REGULATOR"/>
    <property type="match status" value="1"/>
</dbReference>
<reference key="2">
    <citation type="submission" date="2011-05" db="EMBL/GenBank/DDBJ databases">
        <title>Complete genome sequence of the aerobic marine methanotroph Methylomonas methanica MC09.</title>
        <authorList>
            <person name="Boden R."/>
            <person name="Cunliffe M."/>
            <person name="Scanlan J."/>
            <person name="Moussard H."/>
            <person name="Kits K.D."/>
            <person name="Klotz M."/>
            <person name="Jetten M."/>
            <person name="Vuilleumier S."/>
            <person name="Han J."/>
            <person name="Peters L."/>
            <person name="Mikhailova N."/>
            <person name="Teshima H."/>
            <person name="Tapia R."/>
            <person name="Kyrpides N."/>
            <person name="Ivanova N."/>
            <person name="Pagani I."/>
            <person name="Cheng J.-F."/>
            <person name="Goodwin L."/>
            <person name="Han C."/>
            <person name="Hauser L."/>
            <person name="Land M."/>
            <person name="Lapidus A."/>
            <person name="Lucas S."/>
            <person name="Pitluck S."/>
            <person name="Woyke T."/>
            <person name="Stein L.Y."/>
            <person name="Murrell C."/>
        </authorList>
    </citation>
    <scope>NUCLEOTIDE SEQUENCE</scope>
    <source>
        <strain>MC09</strain>
    </source>
</reference>
<feature type="domain" description="HTH marR-type" evidence="2">
    <location>
        <begin position="13"/>
        <end position="152"/>
    </location>
</feature>
<proteinExistence type="predicted"/>
<comment type="subcellular location">
    <subcellularLocation>
        <location evidence="1">Cytoplasm</location>
    </subcellularLocation>
</comment>
<dbReference type="EMBL" id="CP002738">
    <property type="protein sequence ID" value="AEF98738.1"/>
    <property type="molecule type" value="Genomic_DNA"/>
</dbReference>
<evidence type="ECO:0000256" key="1">
    <source>
        <dbReference type="ARBA" id="ARBA00004496"/>
    </source>
</evidence>
<dbReference type="Proteomes" id="UP000008888">
    <property type="component" value="Chromosome"/>
</dbReference>
<dbReference type="SUPFAM" id="SSF46785">
    <property type="entry name" value="Winged helix' DNA-binding domain"/>
    <property type="match status" value="1"/>
</dbReference>
<dbReference type="STRING" id="857087.Metme_0289"/>
<dbReference type="InterPro" id="IPR039422">
    <property type="entry name" value="MarR/SlyA-like"/>
</dbReference>
<keyword evidence="4" id="KW-1185">Reference proteome</keyword>
<dbReference type="Gene3D" id="1.10.10.10">
    <property type="entry name" value="Winged helix-like DNA-binding domain superfamily/Winged helix DNA-binding domain"/>
    <property type="match status" value="1"/>
</dbReference>
<evidence type="ECO:0000313" key="4">
    <source>
        <dbReference type="Proteomes" id="UP000008888"/>
    </source>
</evidence>
<dbReference type="InterPro" id="IPR036388">
    <property type="entry name" value="WH-like_DNA-bd_sf"/>
</dbReference>
<dbReference type="InterPro" id="IPR036390">
    <property type="entry name" value="WH_DNA-bd_sf"/>
</dbReference>
<dbReference type="eggNOG" id="COG1846">
    <property type="taxonomic scope" value="Bacteria"/>
</dbReference>
<dbReference type="GO" id="GO:0006950">
    <property type="term" value="P:response to stress"/>
    <property type="evidence" value="ECO:0007669"/>
    <property type="project" value="TreeGrafter"/>
</dbReference>